<feature type="domain" description="AMP-binding enzyme C-terminal" evidence="2">
    <location>
        <begin position="449"/>
        <end position="524"/>
    </location>
</feature>
<dbReference type="InterPro" id="IPR020845">
    <property type="entry name" value="AMP-binding_CS"/>
</dbReference>
<dbReference type="PANTHER" id="PTHR43767">
    <property type="entry name" value="LONG-CHAIN-FATTY-ACID--COA LIGASE"/>
    <property type="match status" value="1"/>
</dbReference>
<dbReference type="InterPro" id="IPR050237">
    <property type="entry name" value="ATP-dep_AMP-bd_enzyme"/>
</dbReference>
<accession>A0A3L7E2W7</accession>
<dbReference type="PANTHER" id="PTHR43767:SF1">
    <property type="entry name" value="NONRIBOSOMAL PEPTIDE SYNTHASE PES1 (EUROFUNG)-RELATED"/>
    <property type="match status" value="1"/>
</dbReference>
<dbReference type="PROSITE" id="PS00455">
    <property type="entry name" value="AMP_BINDING"/>
    <property type="match status" value="1"/>
</dbReference>
<organism evidence="3 4">
    <name type="scientific">Seongchinamella sediminis</name>
    <dbReference type="NCBI Taxonomy" id="2283635"/>
    <lineage>
        <taxon>Bacteria</taxon>
        <taxon>Pseudomonadati</taxon>
        <taxon>Pseudomonadota</taxon>
        <taxon>Gammaproteobacteria</taxon>
        <taxon>Cellvibrionales</taxon>
        <taxon>Halieaceae</taxon>
        <taxon>Seongchinamella</taxon>
    </lineage>
</organism>
<protein>
    <submittedName>
        <fullName evidence="3">Acyl-CoA synthetase</fullName>
    </submittedName>
</protein>
<name>A0A3L7E2W7_9GAMM</name>
<reference evidence="3 4" key="1">
    <citation type="submission" date="2018-07" db="EMBL/GenBank/DDBJ databases">
        <title>Halioglobus sp. genome submission.</title>
        <authorList>
            <person name="Ye M.-Q."/>
            <person name="Du Z.-J."/>
        </authorList>
    </citation>
    <scope>NUCLEOTIDE SEQUENCE [LARGE SCALE GENOMIC DNA]</scope>
    <source>
        <strain evidence="3 4">U0301</strain>
    </source>
</reference>
<feature type="domain" description="AMP-dependent synthetase/ligase" evidence="1">
    <location>
        <begin position="14"/>
        <end position="381"/>
    </location>
</feature>
<evidence type="ECO:0000259" key="2">
    <source>
        <dbReference type="Pfam" id="PF13193"/>
    </source>
</evidence>
<sequence>MKKHFNIADMYEMVADKVPSRDALVCGDQRASYLQLEQRANRLAHYLAAKGVGPGDHVGLYLYNCNEYLEGMLACFKIRAVPINVNYRYVDEELLYIFDNADMVACIHNREFSPHIAHVRDQVPGLQTLVYVDDDSGADPAAVDSVEYEQAMAGQSAARDFPERADDDLFILYTGGTTGMPKGVMWPHKAVFFAAMGGGGFFHPDGAISEPEQIVERIGDFAIVGMALAPLMHGACWWYACIQLLAGNSVILSPHHSLVGEQVWDIVAAEKVNSISIVGDAMAVPLLDALEAHPGRWDLSSLFSVGSGGAVFSASKQDAFKKHFPNVFITNSFGSSESGSMGMDGGGRQGQGLGNVSKSEFMSVISDREGEPHAHVAAGEMGIFARSGHIPVGYYKDPAKTAKTIVDVDGKPWLLLGDEARLEQDNSITVYGRGSNCINSGGEKIFPEEVEQALKANPAIFDCLVVATPDERYGSKVAAVVSLRDARPLSLEQVREDARQHIAGYKLPKELHVVDEVPRAPSGKPAYPKALAIALAGSHRVG</sequence>
<dbReference type="InterPro" id="IPR042099">
    <property type="entry name" value="ANL_N_sf"/>
</dbReference>
<gene>
    <name evidence="3" type="ORF">DWB85_04005</name>
</gene>
<dbReference type="InterPro" id="IPR025110">
    <property type="entry name" value="AMP-bd_C"/>
</dbReference>
<comment type="caution">
    <text evidence="3">The sequence shown here is derived from an EMBL/GenBank/DDBJ whole genome shotgun (WGS) entry which is preliminary data.</text>
</comment>
<dbReference type="OrthoDB" id="6187882at2"/>
<dbReference type="RefSeq" id="WP_117952907.1">
    <property type="nucleotide sequence ID" value="NZ_QRAN01000003.1"/>
</dbReference>
<evidence type="ECO:0000313" key="3">
    <source>
        <dbReference type="EMBL" id="RLQ23140.1"/>
    </source>
</evidence>
<dbReference type="Pfam" id="PF13193">
    <property type="entry name" value="AMP-binding_C"/>
    <property type="match status" value="1"/>
</dbReference>
<dbReference type="EMBL" id="QRAN01000003">
    <property type="protein sequence ID" value="RLQ23140.1"/>
    <property type="molecule type" value="Genomic_DNA"/>
</dbReference>
<dbReference type="InterPro" id="IPR000873">
    <property type="entry name" value="AMP-dep_synth/lig_dom"/>
</dbReference>
<dbReference type="Gene3D" id="3.40.50.12780">
    <property type="entry name" value="N-terminal domain of ligase-like"/>
    <property type="match status" value="1"/>
</dbReference>
<keyword evidence="4" id="KW-1185">Reference proteome</keyword>
<dbReference type="InterPro" id="IPR045851">
    <property type="entry name" value="AMP-bd_C_sf"/>
</dbReference>
<dbReference type="GO" id="GO:0016878">
    <property type="term" value="F:acid-thiol ligase activity"/>
    <property type="evidence" value="ECO:0007669"/>
    <property type="project" value="UniProtKB-ARBA"/>
</dbReference>
<dbReference type="AlphaFoldDB" id="A0A3L7E2W7"/>
<dbReference type="Gene3D" id="3.30.300.30">
    <property type="match status" value="1"/>
</dbReference>
<dbReference type="SUPFAM" id="SSF56801">
    <property type="entry name" value="Acetyl-CoA synthetase-like"/>
    <property type="match status" value="1"/>
</dbReference>
<proteinExistence type="predicted"/>
<dbReference type="Pfam" id="PF00501">
    <property type="entry name" value="AMP-binding"/>
    <property type="match status" value="1"/>
</dbReference>
<evidence type="ECO:0000259" key="1">
    <source>
        <dbReference type="Pfam" id="PF00501"/>
    </source>
</evidence>
<evidence type="ECO:0000313" key="4">
    <source>
        <dbReference type="Proteomes" id="UP000265509"/>
    </source>
</evidence>
<dbReference type="Proteomes" id="UP000265509">
    <property type="component" value="Unassembled WGS sequence"/>
</dbReference>
<dbReference type="NCBIfam" id="NF005863">
    <property type="entry name" value="PRK07798.1"/>
    <property type="match status" value="1"/>
</dbReference>